<accession>A0ABR3EP15</accession>
<dbReference type="EMBL" id="JBAHYK010002664">
    <property type="protein sequence ID" value="KAL0564625.1"/>
    <property type="molecule type" value="Genomic_DNA"/>
</dbReference>
<organism evidence="1 2">
    <name type="scientific">Marasmius crinis-equi</name>
    <dbReference type="NCBI Taxonomy" id="585013"/>
    <lineage>
        <taxon>Eukaryota</taxon>
        <taxon>Fungi</taxon>
        <taxon>Dikarya</taxon>
        <taxon>Basidiomycota</taxon>
        <taxon>Agaricomycotina</taxon>
        <taxon>Agaricomycetes</taxon>
        <taxon>Agaricomycetidae</taxon>
        <taxon>Agaricales</taxon>
        <taxon>Marasmiineae</taxon>
        <taxon>Marasmiaceae</taxon>
        <taxon>Marasmius</taxon>
    </lineage>
</organism>
<proteinExistence type="predicted"/>
<comment type="caution">
    <text evidence="1">The sequence shown here is derived from an EMBL/GenBank/DDBJ whole genome shotgun (WGS) entry which is preliminary data.</text>
</comment>
<dbReference type="Proteomes" id="UP001465976">
    <property type="component" value="Unassembled WGS sequence"/>
</dbReference>
<evidence type="ECO:0000313" key="2">
    <source>
        <dbReference type="Proteomes" id="UP001465976"/>
    </source>
</evidence>
<name>A0ABR3EP15_9AGAR</name>
<reference evidence="1 2" key="1">
    <citation type="submission" date="2024-02" db="EMBL/GenBank/DDBJ databases">
        <title>A draft genome for the cacao thread blight pathogen Marasmius crinis-equi.</title>
        <authorList>
            <person name="Cohen S.P."/>
            <person name="Baruah I.K."/>
            <person name="Amoako-Attah I."/>
            <person name="Bukari Y."/>
            <person name="Meinhardt L.W."/>
            <person name="Bailey B.A."/>
        </authorList>
    </citation>
    <scope>NUCLEOTIDE SEQUENCE [LARGE SCALE GENOMIC DNA]</scope>
    <source>
        <strain evidence="1 2">GH-76</strain>
    </source>
</reference>
<evidence type="ECO:0000313" key="1">
    <source>
        <dbReference type="EMBL" id="KAL0564625.1"/>
    </source>
</evidence>
<gene>
    <name evidence="1" type="ORF">V5O48_017417</name>
</gene>
<sequence>MTAKKTAEALERRVCERKHMAQLDAKLHRERNRAEYNAKARERMARKRAEMSDSEKTDYRAKQRLYSQQYYERYHLPPHYTILHPPGLTMVLRNRNTILDKADAKRYGEYESCYGGDSFNRNYRFRDVKPRGMLNLPKDSEEYKSAVASWRETKAQKLKRLRTGNDI</sequence>
<keyword evidence="2" id="KW-1185">Reference proteome</keyword>
<protein>
    <submittedName>
        <fullName evidence="1">Uncharacterized protein</fullName>
    </submittedName>
</protein>